<name>A0A2T2N9C8_CORCC</name>
<dbReference type="EMBL" id="KZ678142">
    <property type="protein sequence ID" value="PSN62035.1"/>
    <property type="molecule type" value="Genomic_DNA"/>
</dbReference>
<proteinExistence type="predicted"/>
<feature type="non-terminal residue" evidence="1">
    <location>
        <position position="74"/>
    </location>
</feature>
<evidence type="ECO:0000313" key="2">
    <source>
        <dbReference type="Proteomes" id="UP000240883"/>
    </source>
</evidence>
<keyword evidence="2" id="KW-1185">Reference proteome</keyword>
<gene>
    <name evidence="1" type="ORF">BS50DRAFT_460426</name>
</gene>
<protein>
    <submittedName>
        <fullName evidence="1">Uncharacterized protein</fullName>
    </submittedName>
</protein>
<dbReference type="AlphaFoldDB" id="A0A2T2N9C8"/>
<organism evidence="1 2">
    <name type="scientific">Corynespora cassiicola Philippines</name>
    <dbReference type="NCBI Taxonomy" id="1448308"/>
    <lineage>
        <taxon>Eukaryota</taxon>
        <taxon>Fungi</taxon>
        <taxon>Dikarya</taxon>
        <taxon>Ascomycota</taxon>
        <taxon>Pezizomycotina</taxon>
        <taxon>Dothideomycetes</taxon>
        <taxon>Pleosporomycetidae</taxon>
        <taxon>Pleosporales</taxon>
        <taxon>Corynesporascaceae</taxon>
        <taxon>Corynespora</taxon>
    </lineage>
</organism>
<dbReference type="OrthoDB" id="3776608at2759"/>
<reference evidence="1 2" key="1">
    <citation type="journal article" date="2018" name="Front. Microbiol.">
        <title>Genome-Wide Analysis of Corynespora cassiicola Leaf Fall Disease Putative Effectors.</title>
        <authorList>
            <person name="Lopez D."/>
            <person name="Ribeiro S."/>
            <person name="Label P."/>
            <person name="Fumanal B."/>
            <person name="Venisse J.S."/>
            <person name="Kohler A."/>
            <person name="de Oliveira R.R."/>
            <person name="Labutti K."/>
            <person name="Lipzen A."/>
            <person name="Lail K."/>
            <person name="Bauer D."/>
            <person name="Ohm R.A."/>
            <person name="Barry K.W."/>
            <person name="Spatafora J."/>
            <person name="Grigoriev I.V."/>
            <person name="Martin F.M."/>
            <person name="Pujade-Renaud V."/>
        </authorList>
    </citation>
    <scope>NUCLEOTIDE SEQUENCE [LARGE SCALE GENOMIC DNA]</scope>
    <source>
        <strain evidence="1 2">Philippines</strain>
    </source>
</reference>
<evidence type="ECO:0000313" key="1">
    <source>
        <dbReference type="EMBL" id="PSN62035.1"/>
    </source>
</evidence>
<accession>A0A2T2N9C8</accession>
<sequence>MPYVIKVPGNPRPFITNNPIIYMDCRTWGWGPESRRYGDRFCKRVRDEEAMRFETDHRERELDRIWSEEVNRRE</sequence>
<dbReference type="Proteomes" id="UP000240883">
    <property type="component" value="Unassembled WGS sequence"/>
</dbReference>